<organism evidence="4 5">
    <name type="scientific">Ceratobasidium theobromae</name>
    <dbReference type="NCBI Taxonomy" id="1582974"/>
    <lineage>
        <taxon>Eukaryota</taxon>
        <taxon>Fungi</taxon>
        <taxon>Dikarya</taxon>
        <taxon>Basidiomycota</taxon>
        <taxon>Agaricomycotina</taxon>
        <taxon>Agaricomycetes</taxon>
        <taxon>Cantharellales</taxon>
        <taxon>Ceratobasidiaceae</taxon>
        <taxon>Ceratobasidium</taxon>
    </lineage>
</organism>
<comment type="caution">
    <text evidence="4">The sequence shown here is derived from an EMBL/GenBank/DDBJ whole genome shotgun (WGS) entry which is preliminary data.</text>
</comment>
<feature type="compositionally biased region" description="Polar residues" evidence="2">
    <location>
        <begin position="42"/>
        <end position="63"/>
    </location>
</feature>
<comment type="similarity">
    <text evidence="1">Belongs to the WAPL family.</text>
</comment>
<evidence type="ECO:0000259" key="3">
    <source>
        <dbReference type="Pfam" id="PF07814"/>
    </source>
</evidence>
<gene>
    <name evidence="4" type="ORF">CTheo_5558</name>
</gene>
<dbReference type="InterPro" id="IPR011989">
    <property type="entry name" value="ARM-like"/>
</dbReference>
<dbReference type="Gene3D" id="1.25.10.10">
    <property type="entry name" value="Leucine-rich Repeat Variant"/>
    <property type="match status" value="1"/>
</dbReference>
<keyword evidence="5" id="KW-1185">Reference proteome</keyword>
<protein>
    <recommendedName>
        <fullName evidence="3">Wings apart-like protein C-terminal domain-containing protein</fullName>
    </recommendedName>
</protein>
<feature type="region of interest" description="Disordered" evidence="2">
    <location>
        <begin position="707"/>
        <end position="736"/>
    </location>
</feature>
<dbReference type="EMBL" id="SSOP01000130">
    <property type="protein sequence ID" value="KAB5590995.1"/>
    <property type="molecule type" value="Genomic_DNA"/>
</dbReference>
<dbReference type="Proteomes" id="UP000383932">
    <property type="component" value="Unassembled WGS sequence"/>
</dbReference>
<proteinExistence type="inferred from homology"/>
<feature type="domain" description="Wings apart-like protein C-terminal" evidence="3">
    <location>
        <begin position="210"/>
        <end position="387"/>
    </location>
</feature>
<dbReference type="PANTHER" id="PTHR22100">
    <property type="entry name" value="WINGS APART-LIKE PROTEIN HOMOLOG"/>
    <property type="match status" value="1"/>
</dbReference>
<reference evidence="4 5" key="1">
    <citation type="journal article" date="2019" name="Fungal Biol. Biotechnol.">
        <title>Draft genome sequence of fastidious pathogen Ceratobasidium theobromae, which causes vascular-streak dieback in Theobroma cacao.</title>
        <authorList>
            <person name="Ali S.S."/>
            <person name="Asman A."/>
            <person name="Shao J."/>
            <person name="Firmansyah A.P."/>
            <person name="Susilo A.W."/>
            <person name="Rosmana A."/>
            <person name="McMahon P."/>
            <person name="Junaid M."/>
            <person name="Guest D."/>
            <person name="Kheng T.Y."/>
            <person name="Meinhardt L.W."/>
            <person name="Bailey B.A."/>
        </authorList>
    </citation>
    <scope>NUCLEOTIDE SEQUENCE [LARGE SCALE GENOMIC DNA]</scope>
    <source>
        <strain evidence="4 5">CT2</strain>
    </source>
</reference>
<dbReference type="InterPro" id="IPR039874">
    <property type="entry name" value="WAPL"/>
</dbReference>
<sequence length="750" mass="81605">MSQVVSSRSTKRKKPPRESDQSPNECAKLEDECNILPRKINRTATLAPTSASTRTSQGTSISQRMRARGVSRSNSTHNTSKTGSRAVTPPSEESQETSVSTPSLASQSQLTTYDTSSQAKKPAENSMSVAPTTLGMPAPRRTYSQVRSFLAPIEDLDPVLGLSGPSGPVSVPRLAATRSYNELVESESQEELQQDTSTKNITFNGETDLRSITEMRVKGESRRFGDDIEYVLEGLEDESIVKVRRASAVEFVSRMCEKGFVLRARASDVLGRAWRAIHQSVLKAGDRVFDAISAIFICLVARELQDVSSALQDPKLPSTFCFILDRARDLDGLEAAASDSSWALYANVAKRAGVGKVERKQLSALLALCQNFKIAPAGQVISTRLLVSHGLSLLIPKPTTRPLLLDILTSASAYMDIFDSRLSGYVTGLNILPPSSGGSLHLLQFIGNLLRSCQLAVDQFEHGDEDKDLGLTGKTVEDFTRRVVTLCRICQVLMANDPQDLEDGVSEFGEQCALGCLKTLVLLTSGPPEQLSQEEPGSATNQLSVFVAQNPLVFHVIARFVAQGGNPDSHSSQFEHASLGLALLLNMVKDGPFGVKQVTSLSIYNKCPLNRKCAIECQCRNRKPHLDLYNRLYRLLHDQSSLQDDFHSTFLLGYLAVLLGLLTVNHVSIKDTVYEGLPGSPGSNKFEELAQSIEQFVHAYEQVAQAAKVRTDQNEDSDPQEGNKADLGMGSGDAGSGIALSVAKRLRDIS</sequence>
<dbReference type="OrthoDB" id="78088at2759"/>
<dbReference type="PANTHER" id="PTHR22100:SF13">
    <property type="entry name" value="WINGS APART-LIKE PROTEIN HOMOLOG"/>
    <property type="match status" value="1"/>
</dbReference>
<feature type="region of interest" description="Disordered" evidence="2">
    <location>
        <begin position="1"/>
        <end position="139"/>
    </location>
</feature>
<evidence type="ECO:0000313" key="4">
    <source>
        <dbReference type="EMBL" id="KAB5590995.1"/>
    </source>
</evidence>
<dbReference type="AlphaFoldDB" id="A0A5N5QGW7"/>
<dbReference type="InterPro" id="IPR022771">
    <property type="entry name" value="WAPL_C"/>
</dbReference>
<feature type="compositionally biased region" description="Polar residues" evidence="2">
    <location>
        <begin position="71"/>
        <end position="85"/>
    </location>
</feature>
<name>A0A5N5QGW7_9AGAM</name>
<evidence type="ECO:0000256" key="1">
    <source>
        <dbReference type="ARBA" id="ARBA00006854"/>
    </source>
</evidence>
<evidence type="ECO:0000313" key="5">
    <source>
        <dbReference type="Proteomes" id="UP000383932"/>
    </source>
</evidence>
<dbReference type="Pfam" id="PF07814">
    <property type="entry name" value="WAPL"/>
    <property type="match status" value="1"/>
</dbReference>
<evidence type="ECO:0000256" key="2">
    <source>
        <dbReference type="SAM" id="MobiDB-lite"/>
    </source>
</evidence>
<accession>A0A5N5QGW7</accession>
<feature type="compositionally biased region" description="Polar residues" evidence="2">
    <location>
        <begin position="96"/>
        <end position="131"/>
    </location>
</feature>